<evidence type="ECO:0000313" key="4">
    <source>
        <dbReference type="EMBL" id="GAA4130957.1"/>
    </source>
</evidence>
<organism evidence="4 5">
    <name type="scientific">Actinomadura keratinilytica</name>
    <dbReference type="NCBI Taxonomy" id="547461"/>
    <lineage>
        <taxon>Bacteria</taxon>
        <taxon>Bacillati</taxon>
        <taxon>Actinomycetota</taxon>
        <taxon>Actinomycetes</taxon>
        <taxon>Streptosporangiales</taxon>
        <taxon>Thermomonosporaceae</taxon>
        <taxon>Actinomadura</taxon>
    </lineage>
</organism>
<evidence type="ECO:0000256" key="1">
    <source>
        <dbReference type="ARBA" id="ARBA00009503"/>
    </source>
</evidence>
<dbReference type="PANTHER" id="PTHR20941:SF8">
    <property type="entry name" value="INACTIVE DIHYDROPTEROATE SYNTHASE 2"/>
    <property type="match status" value="1"/>
</dbReference>
<feature type="domain" description="Pterin-binding" evidence="3">
    <location>
        <begin position="31"/>
        <end position="282"/>
    </location>
</feature>
<comment type="caution">
    <text evidence="4">The sequence shown here is derived from an EMBL/GenBank/DDBJ whole genome shotgun (WGS) entry which is preliminary data.</text>
</comment>
<protein>
    <recommendedName>
        <fullName evidence="2">Dihydropteroate synthase</fullName>
        <shortName evidence="2">DHPS</shortName>
        <ecNumber evidence="2">2.5.1.15</ecNumber>
    </recommendedName>
    <alternativeName>
        <fullName evidence="2">Dihydropteroate pyrophosphorylase</fullName>
    </alternativeName>
</protein>
<proteinExistence type="inferred from homology"/>
<keyword evidence="2" id="KW-0479">Metal-binding</keyword>
<dbReference type="PROSITE" id="PS50972">
    <property type="entry name" value="PTERIN_BINDING"/>
    <property type="match status" value="1"/>
</dbReference>
<evidence type="ECO:0000313" key="5">
    <source>
        <dbReference type="Proteomes" id="UP001500266"/>
    </source>
</evidence>
<comment type="pathway">
    <text evidence="2">Cofactor biosynthesis; tetrahydrofolate biosynthesis; 7,8-dihydrofolate from 2-amino-4-hydroxy-6-hydroxymethyl-7,8-dihydropteridine diphosphate and 4-aminobenzoate: step 1/2.</text>
</comment>
<dbReference type="Proteomes" id="UP001500266">
    <property type="component" value="Unassembled WGS sequence"/>
</dbReference>
<dbReference type="Gene3D" id="3.20.20.20">
    <property type="entry name" value="Dihydropteroate synthase-like"/>
    <property type="match status" value="1"/>
</dbReference>
<dbReference type="SUPFAM" id="SSF51717">
    <property type="entry name" value="Dihydropteroate synthetase-like"/>
    <property type="match status" value="1"/>
</dbReference>
<dbReference type="PROSITE" id="PS00792">
    <property type="entry name" value="DHPS_1"/>
    <property type="match status" value="1"/>
</dbReference>
<keyword evidence="2" id="KW-0808">Transferase</keyword>
<keyword evidence="2" id="KW-0460">Magnesium</keyword>
<sequence>MTETNSNIYNPQIIRPRRTIGSRTFDFSRQVAVMAIINRTPDSFHDKGRTFALDAAVAAVENALAHGADWLDIGGVPFAPGPPVSTAEEIDRVVPLIEAARARTDAVISVETFRPDVARAAFAAGADVLNNTSGLHDPALADAVAEVGASLVITHSLAQPRTPYPRPVYDDVVAEVAEFLRDRVALAESRGVPSDKIIIDPGHDLNKNTYHSLELTRRLTEIADIGHPLLVAVSNKDFIGETVDRKQLERVEATIATVAVCIMQGARIVRVHDVAELVPAVRMVEGILGWRPPAVARHNIV</sequence>
<gene>
    <name evidence="4" type="primary">folP_1</name>
    <name evidence="4" type="ORF">GCM10022416_09240</name>
</gene>
<dbReference type="RefSeq" id="WP_345017706.1">
    <property type="nucleotide sequence ID" value="NZ_BAABDO010000008.1"/>
</dbReference>
<dbReference type="PANTHER" id="PTHR20941">
    <property type="entry name" value="FOLATE SYNTHESIS PROTEINS"/>
    <property type="match status" value="1"/>
</dbReference>
<keyword evidence="2" id="KW-0289">Folate biosynthesis</keyword>
<dbReference type="EMBL" id="BAABDO010000008">
    <property type="protein sequence ID" value="GAA4130957.1"/>
    <property type="molecule type" value="Genomic_DNA"/>
</dbReference>
<evidence type="ECO:0000256" key="2">
    <source>
        <dbReference type="RuleBase" id="RU361205"/>
    </source>
</evidence>
<dbReference type="InterPro" id="IPR000489">
    <property type="entry name" value="Pterin-binding_dom"/>
</dbReference>
<name>A0ABP7Y576_9ACTN</name>
<dbReference type="EC" id="2.5.1.15" evidence="2"/>
<comment type="function">
    <text evidence="2">Catalyzes the condensation of para-aminobenzoate (pABA) with 6-hydroxymethyl-7,8-dihydropterin diphosphate (DHPt-PP) to form 7,8-dihydropteroate (H2Pte), the immediate precursor of folate derivatives.</text>
</comment>
<dbReference type="InterPro" id="IPR011005">
    <property type="entry name" value="Dihydropteroate_synth-like_sf"/>
</dbReference>
<evidence type="ECO:0000259" key="3">
    <source>
        <dbReference type="PROSITE" id="PS50972"/>
    </source>
</evidence>
<keyword evidence="5" id="KW-1185">Reference proteome</keyword>
<reference evidence="5" key="1">
    <citation type="journal article" date="2019" name="Int. J. Syst. Evol. Microbiol.">
        <title>The Global Catalogue of Microorganisms (GCM) 10K type strain sequencing project: providing services to taxonomists for standard genome sequencing and annotation.</title>
        <authorList>
            <consortium name="The Broad Institute Genomics Platform"/>
            <consortium name="The Broad Institute Genome Sequencing Center for Infectious Disease"/>
            <person name="Wu L."/>
            <person name="Ma J."/>
        </authorList>
    </citation>
    <scope>NUCLEOTIDE SEQUENCE [LARGE SCALE GENOMIC DNA]</scope>
    <source>
        <strain evidence="5">JCM 17316</strain>
    </source>
</reference>
<comment type="similarity">
    <text evidence="1 2">Belongs to the DHPS family.</text>
</comment>
<dbReference type="Pfam" id="PF00809">
    <property type="entry name" value="Pterin_bind"/>
    <property type="match status" value="1"/>
</dbReference>
<dbReference type="NCBIfam" id="TIGR01496">
    <property type="entry name" value="DHPS"/>
    <property type="match status" value="1"/>
</dbReference>
<dbReference type="InterPro" id="IPR006390">
    <property type="entry name" value="DHP_synth_dom"/>
</dbReference>
<dbReference type="InterPro" id="IPR045031">
    <property type="entry name" value="DHP_synth-like"/>
</dbReference>
<comment type="cofactor">
    <cofactor evidence="2">
        <name>Mg(2+)</name>
        <dbReference type="ChEBI" id="CHEBI:18420"/>
    </cofactor>
</comment>
<accession>A0ABP7Y576</accession>
<dbReference type="CDD" id="cd00739">
    <property type="entry name" value="DHPS"/>
    <property type="match status" value="1"/>
</dbReference>